<keyword evidence="1 3" id="KW-0732">Signal</keyword>
<comment type="caution">
    <text evidence="6">The sequence shown here is derived from an EMBL/GenBank/DDBJ whole genome shotgun (WGS) entry which is preliminary data.</text>
</comment>
<feature type="chain" id="PRO_5013196933" evidence="3">
    <location>
        <begin position="21"/>
        <end position="254"/>
    </location>
</feature>
<feature type="domain" description="WSC" evidence="4">
    <location>
        <begin position="60"/>
        <end position="110"/>
    </location>
</feature>
<organism evidence="6 7">
    <name type="scientific">Stylophora pistillata</name>
    <name type="common">Smooth cauliflower coral</name>
    <dbReference type="NCBI Taxonomy" id="50429"/>
    <lineage>
        <taxon>Eukaryota</taxon>
        <taxon>Metazoa</taxon>
        <taxon>Cnidaria</taxon>
        <taxon>Anthozoa</taxon>
        <taxon>Hexacorallia</taxon>
        <taxon>Scleractinia</taxon>
        <taxon>Astrocoeniina</taxon>
        <taxon>Pocilloporidae</taxon>
        <taxon>Stylophora</taxon>
    </lineage>
</organism>
<protein>
    <submittedName>
        <fullName evidence="6">Pancreatic secretory granule membrane major glycoprotein GP2</fullName>
    </submittedName>
</protein>
<name>A0A2B4SGC6_STYPI</name>
<dbReference type="Pfam" id="PF23283">
    <property type="entry name" value="D8C_UMOD"/>
    <property type="match status" value="1"/>
</dbReference>
<evidence type="ECO:0000259" key="4">
    <source>
        <dbReference type="Pfam" id="PF01822"/>
    </source>
</evidence>
<keyword evidence="2" id="KW-1015">Disulfide bond</keyword>
<sequence length="254" mass="28490">MNSLILCTVFLLYFEYYTHCADASQYVNVGCFKDKSRKEARALPELLANYRGNIDWNNLHVHEKEVVEKCAQKAKEKKYMYFAIQYYGECWSGATAPKTYDRYGSSSRCTSLVGTALTNVVYRFVGDEQECVRYKTLNTASRSASSVLPKGVSPACDKDLTTGWYRFQNPSGDQMASKCPPLGTCGTVVTGWLSSPHPSMTDGIVNGKVCFNSGSDCCRWNQYIKLRNCGRFYVYKLAGTKACQMRFCGNTVSV</sequence>
<reference evidence="7" key="1">
    <citation type="journal article" date="2017" name="bioRxiv">
        <title>Comparative analysis of the genomes of Stylophora pistillata and Acropora digitifera provides evidence for extensive differences between species of corals.</title>
        <authorList>
            <person name="Voolstra C.R."/>
            <person name="Li Y."/>
            <person name="Liew Y.J."/>
            <person name="Baumgarten S."/>
            <person name="Zoccola D."/>
            <person name="Flot J.-F."/>
            <person name="Tambutte S."/>
            <person name="Allemand D."/>
            <person name="Aranda M."/>
        </authorList>
    </citation>
    <scope>NUCLEOTIDE SEQUENCE [LARGE SCALE GENOMIC DNA]</scope>
</reference>
<dbReference type="InterPro" id="IPR002889">
    <property type="entry name" value="WSC_carb-bd"/>
</dbReference>
<feature type="signal peptide" evidence="3">
    <location>
        <begin position="1"/>
        <end position="20"/>
    </location>
</feature>
<dbReference type="Proteomes" id="UP000225706">
    <property type="component" value="Unassembled WGS sequence"/>
</dbReference>
<gene>
    <name evidence="6" type="primary">GP2</name>
    <name evidence="6" type="ORF">AWC38_SpisGene7430</name>
</gene>
<evidence type="ECO:0000256" key="2">
    <source>
        <dbReference type="ARBA" id="ARBA00023157"/>
    </source>
</evidence>
<feature type="domain" description="UMOD/GP2/OIT3-like D8C" evidence="5">
    <location>
        <begin position="167"/>
        <end position="248"/>
    </location>
</feature>
<dbReference type="PANTHER" id="PTHR36191:SF4">
    <property type="entry name" value="VWFD DOMAIN-CONTAINING PROTEIN"/>
    <property type="match status" value="1"/>
</dbReference>
<evidence type="ECO:0000256" key="1">
    <source>
        <dbReference type="ARBA" id="ARBA00022729"/>
    </source>
</evidence>
<dbReference type="AlphaFoldDB" id="A0A2B4SGC6"/>
<proteinExistence type="predicted"/>
<evidence type="ECO:0000259" key="5">
    <source>
        <dbReference type="Pfam" id="PF23283"/>
    </source>
</evidence>
<dbReference type="OrthoDB" id="5979752at2759"/>
<evidence type="ECO:0000313" key="7">
    <source>
        <dbReference type="Proteomes" id="UP000225706"/>
    </source>
</evidence>
<dbReference type="Pfam" id="PF01822">
    <property type="entry name" value="WSC"/>
    <property type="match status" value="1"/>
</dbReference>
<dbReference type="PANTHER" id="PTHR36191">
    <property type="entry name" value="ENDO/EXONUCLEASE/PHOSPHATASE DOMAIN-CONTAINING PROTEIN-RELATED"/>
    <property type="match status" value="1"/>
</dbReference>
<accession>A0A2B4SGC6</accession>
<evidence type="ECO:0000256" key="3">
    <source>
        <dbReference type="SAM" id="SignalP"/>
    </source>
</evidence>
<dbReference type="EMBL" id="LSMT01000094">
    <property type="protein sequence ID" value="PFX27880.1"/>
    <property type="molecule type" value="Genomic_DNA"/>
</dbReference>
<keyword evidence="7" id="KW-1185">Reference proteome</keyword>
<evidence type="ECO:0000313" key="6">
    <source>
        <dbReference type="EMBL" id="PFX27880.1"/>
    </source>
</evidence>
<dbReference type="InterPro" id="IPR057774">
    <property type="entry name" value="D8C_UMOD/GP2/OIT3-like"/>
</dbReference>